<name>A0A086QHQ8_TOXGO</name>
<evidence type="ECO:0000256" key="5">
    <source>
        <dbReference type="ARBA" id="ARBA00023157"/>
    </source>
</evidence>
<evidence type="ECO:0000313" key="10">
    <source>
        <dbReference type="Proteomes" id="UP000028821"/>
    </source>
</evidence>
<proteinExistence type="predicted"/>
<keyword evidence="5" id="KW-1015">Disulfide bond</keyword>
<dbReference type="OrthoDB" id="329795at2759"/>
<dbReference type="Pfam" id="PF04777">
    <property type="entry name" value="Evr1_Alr"/>
    <property type="match status" value="1"/>
</dbReference>
<evidence type="ECO:0000256" key="3">
    <source>
        <dbReference type="ARBA" id="ARBA00022827"/>
    </source>
</evidence>
<dbReference type="InterPro" id="IPR017905">
    <property type="entry name" value="ERV/ALR_sulphydryl_oxidase"/>
</dbReference>
<dbReference type="Proteomes" id="UP000028821">
    <property type="component" value="Unassembled WGS sequence"/>
</dbReference>
<dbReference type="GO" id="GO:0005739">
    <property type="term" value="C:mitochondrion"/>
    <property type="evidence" value="ECO:0007669"/>
    <property type="project" value="TreeGrafter"/>
</dbReference>
<evidence type="ECO:0000256" key="4">
    <source>
        <dbReference type="ARBA" id="ARBA00023002"/>
    </source>
</evidence>
<evidence type="ECO:0000256" key="1">
    <source>
        <dbReference type="ARBA" id="ARBA00001974"/>
    </source>
</evidence>
<comment type="cofactor">
    <cofactor evidence="1 6">
        <name>FAD</name>
        <dbReference type="ChEBI" id="CHEBI:57692"/>
    </cofactor>
</comment>
<feature type="region of interest" description="Disordered" evidence="7">
    <location>
        <begin position="1"/>
        <end position="53"/>
    </location>
</feature>
<dbReference type="GO" id="GO:0050660">
    <property type="term" value="F:flavin adenine dinucleotide binding"/>
    <property type="evidence" value="ECO:0007669"/>
    <property type="project" value="TreeGrafter"/>
</dbReference>
<evidence type="ECO:0000256" key="6">
    <source>
        <dbReference type="RuleBase" id="RU371123"/>
    </source>
</evidence>
<dbReference type="AlphaFoldDB" id="A0A086QHQ8"/>
<dbReference type="PANTHER" id="PTHR12645">
    <property type="entry name" value="ALR/ERV"/>
    <property type="match status" value="1"/>
</dbReference>
<evidence type="ECO:0000256" key="2">
    <source>
        <dbReference type="ARBA" id="ARBA00022630"/>
    </source>
</evidence>
<protein>
    <recommendedName>
        <fullName evidence="6">Sulfhydryl oxidase</fullName>
        <ecNumber evidence="6">1.8.3.2</ecNumber>
    </recommendedName>
</protein>
<reference evidence="9 10" key="1">
    <citation type="submission" date="2014-04" db="EMBL/GenBank/DDBJ databases">
        <authorList>
            <person name="Sibley D."/>
            <person name="Venepally P."/>
            <person name="Karamycheva S."/>
            <person name="Hadjithomas M."/>
            <person name="Khan A."/>
            <person name="Brunk B."/>
            <person name="Roos D."/>
            <person name="Caler E."/>
            <person name="Lorenzi H."/>
        </authorList>
    </citation>
    <scope>NUCLEOTIDE SEQUENCE [LARGE SCALE GENOMIC DNA]</scope>
    <source>
        <strain evidence="9 10">MAS</strain>
    </source>
</reference>
<organism evidence="9 10">
    <name type="scientific">Toxoplasma gondii MAS</name>
    <dbReference type="NCBI Taxonomy" id="943118"/>
    <lineage>
        <taxon>Eukaryota</taxon>
        <taxon>Sar</taxon>
        <taxon>Alveolata</taxon>
        <taxon>Apicomplexa</taxon>
        <taxon>Conoidasida</taxon>
        <taxon>Coccidia</taxon>
        <taxon>Eucoccidiorida</taxon>
        <taxon>Eimeriorina</taxon>
        <taxon>Sarcocystidae</taxon>
        <taxon>Toxoplasma</taxon>
    </lineage>
</organism>
<keyword evidence="2 6" id="KW-0285">Flavoprotein</keyword>
<comment type="catalytic activity">
    <reaction evidence="6">
        <text>2 R'C(R)SH + O2 = R'C(R)S-S(R)CR' + H2O2</text>
        <dbReference type="Rhea" id="RHEA:17357"/>
        <dbReference type="ChEBI" id="CHEBI:15379"/>
        <dbReference type="ChEBI" id="CHEBI:16240"/>
        <dbReference type="ChEBI" id="CHEBI:16520"/>
        <dbReference type="ChEBI" id="CHEBI:17412"/>
        <dbReference type="EC" id="1.8.3.2"/>
    </reaction>
</comment>
<dbReference type="GO" id="GO:0016971">
    <property type="term" value="F:flavin-dependent sulfhydryl oxidase activity"/>
    <property type="evidence" value="ECO:0007669"/>
    <property type="project" value="InterPro"/>
</dbReference>
<feature type="domain" description="ERV/ALR sulfhydryl oxidase" evidence="8">
    <location>
        <begin position="91"/>
        <end position="194"/>
    </location>
</feature>
<dbReference type="EMBL" id="AEXC02001553">
    <property type="protein sequence ID" value="KFH12140.1"/>
    <property type="molecule type" value="Genomic_DNA"/>
</dbReference>
<dbReference type="VEuPathDB" id="ToxoDB:TGMAS_288620"/>
<evidence type="ECO:0000313" key="9">
    <source>
        <dbReference type="EMBL" id="KFH12140.1"/>
    </source>
</evidence>
<dbReference type="PROSITE" id="PS51324">
    <property type="entry name" value="ERV_ALR"/>
    <property type="match status" value="1"/>
</dbReference>
<keyword evidence="3 6" id="KW-0274">FAD</keyword>
<gene>
    <name evidence="9" type="ORF">TGMAS_288620</name>
</gene>
<accession>A0A086QHQ8</accession>
<dbReference type="PANTHER" id="PTHR12645:SF0">
    <property type="entry name" value="FAD-LINKED SULFHYDRYL OXIDASE ALR"/>
    <property type="match status" value="1"/>
</dbReference>
<dbReference type="SUPFAM" id="SSF69000">
    <property type="entry name" value="FAD-dependent thiol oxidase"/>
    <property type="match status" value="1"/>
</dbReference>
<sequence length="204" mass="22168">MSSRGKGDVFSSPGSEAAVSLDLAHGNQASRNLPASSTPTPNGRSSAPASHSAAAALLASQVLPQKLNQCVDAACRDRILKDDAPQDEDDDPPDRMSIGRAAWSFLHSSAATWKDDPATADQHRRGEWLKSFFALFPCVHCRTHFAPYLQTHPPVVSGGRTSLSVWTCEAHNHVNESLQRPAFPCDAAQLIRQWKAVQWSEDDD</sequence>
<dbReference type="InterPro" id="IPR036774">
    <property type="entry name" value="ERV/ALR_sulphydryl_oxid_sf"/>
</dbReference>
<dbReference type="InterPro" id="IPR039799">
    <property type="entry name" value="ALR/ERV"/>
</dbReference>
<dbReference type="Gene3D" id="1.20.120.310">
    <property type="entry name" value="ERV/ALR sulfhydryl oxidase domain"/>
    <property type="match status" value="1"/>
</dbReference>
<keyword evidence="4 6" id="KW-0560">Oxidoreductase</keyword>
<comment type="caution">
    <text evidence="9">The sequence shown here is derived from an EMBL/GenBank/DDBJ whole genome shotgun (WGS) entry which is preliminary data.</text>
</comment>
<evidence type="ECO:0000259" key="8">
    <source>
        <dbReference type="PROSITE" id="PS51324"/>
    </source>
</evidence>
<dbReference type="EC" id="1.8.3.2" evidence="6"/>
<evidence type="ECO:0000256" key="7">
    <source>
        <dbReference type="SAM" id="MobiDB-lite"/>
    </source>
</evidence>
<feature type="compositionally biased region" description="Polar residues" evidence="7">
    <location>
        <begin position="27"/>
        <end position="44"/>
    </location>
</feature>